<dbReference type="EMBL" id="RBZW01000003">
    <property type="protein sequence ID" value="THE66650.1"/>
    <property type="molecule type" value="Genomic_DNA"/>
</dbReference>
<comment type="caution">
    <text evidence="2">The sequence shown here is derived from an EMBL/GenBank/DDBJ whole genome shotgun (WGS) entry which is preliminary data.</text>
</comment>
<keyword evidence="3" id="KW-1185">Reference proteome</keyword>
<keyword evidence="1" id="KW-0472">Membrane</keyword>
<feature type="transmembrane region" description="Helical" evidence="1">
    <location>
        <begin position="21"/>
        <end position="40"/>
    </location>
</feature>
<evidence type="ECO:0008006" key="4">
    <source>
        <dbReference type="Google" id="ProtNLM"/>
    </source>
</evidence>
<dbReference type="AlphaFoldDB" id="A0A4S3TSG4"/>
<evidence type="ECO:0000256" key="1">
    <source>
        <dbReference type="SAM" id="Phobius"/>
    </source>
</evidence>
<feature type="transmembrane region" description="Helical" evidence="1">
    <location>
        <begin position="87"/>
        <end position="109"/>
    </location>
</feature>
<proteinExistence type="predicted"/>
<gene>
    <name evidence="2" type="ORF">D8Y22_00510</name>
</gene>
<name>A0A4S3TSG4_9EURY</name>
<accession>A0A4S3TSG4</accession>
<organism evidence="2 3">
    <name type="scientific">Salinadaptatus halalkaliphilus</name>
    <dbReference type="NCBI Taxonomy" id="2419781"/>
    <lineage>
        <taxon>Archaea</taxon>
        <taxon>Methanobacteriati</taxon>
        <taxon>Methanobacteriota</taxon>
        <taxon>Stenosarchaea group</taxon>
        <taxon>Halobacteria</taxon>
        <taxon>Halobacteriales</taxon>
        <taxon>Natrialbaceae</taxon>
        <taxon>Salinadaptatus</taxon>
    </lineage>
</organism>
<keyword evidence="1" id="KW-0812">Transmembrane</keyword>
<keyword evidence="1" id="KW-1133">Transmembrane helix</keyword>
<reference evidence="2 3" key="1">
    <citation type="submission" date="2018-10" db="EMBL/GenBank/DDBJ databases">
        <title>Natronolimnobius sp. XQ-INN 246 isolated from Inner Mongolia Autonomous Region of China.</title>
        <authorList>
            <person name="Xue Q."/>
        </authorList>
    </citation>
    <scope>NUCLEOTIDE SEQUENCE [LARGE SCALE GENOMIC DNA]</scope>
    <source>
        <strain evidence="2 3">XQ-INN 246</strain>
    </source>
</reference>
<dbReference type="RefSeq" id="WP_141462605.1">
    <property type="nucleotide sequence ID" value="NZ_RBZW01000003.1"/>
</dbReference>
<evidence type="ECO:0000313" key="3">
    <source>
        <dbReference type="Proteomes" id="UP000318864"/>
    </source>
</evidence>
<feature type="transmembrane region" description="Helical" evidence="1">
    <location>
        <begin position="52"/>
        <end position="80"/>
    </location>
</feature>
<evidence type="ECO:0000313" key="2">
    <source>
        <dbReference type="EMBL" id="THE66650.1"/>
    </source>
</evidence>
<protein>
    <recommendedName>
        <fullName evidence="4">DUF5658 domain-containing protein</fullName>
    </recommendedName>
</protein>
<dbReference type="Proteomes" id="UP000318864">
    <property type="component" value="Unassembled WGS sequence"/>
</dbReference>
<sequence>MTVEAPLERRVDPPDPVTLRVAFAILWGIDAIAATLFFLVPYATELNPVTVLFYQVFGLPGVVLAAASYAAVIVVIGHVLSKPFDSLFVAIMVLLYFLLATNNVLLLLLGETLPDLFVPVL</sequence>
<dbReference type="OrthoDB" id="205581at2157"/>